<dbReference type="RefSeq" id="WP_378567356.1">
    <property type="nucleotide sequence ID" value="NZ_JBHSDL010000030.1"/>
</dbReference>
<comment type="caution">
    <text evidence="4">The sequence shown here is derived from an EMBL/GenBank/DDBJ whole genome shotgun (WGS) entry which is preliminary data.</text>
</comment>
<organism evidence="4 5">
    <name type="scientific">Nocardia halotolerans</name>
    <dbReference type="NCBI Taxonomy" id="1755878"/>
    <lineage>
        <taxon>Bacteria</taxon>
        <taxon>Bacillati</taxon>
        <taxon>Actinomycetota</taxon>
        <taxon>Actinomycetes</taxon>
        <taxon>Mycobacteriales</taxon>
        <taxon>Nocardiaceae</taxon>
        <taxon>Nocardia</taxon>
    </lineage>
</organism>
<dbReference type="EMBL" id="JBHSDL010000030">
    <property type="protein sequence ID" value="MFC4377159.1"/>
    <property type="molecule type" value="Genomic_DNA"/>
</dbReference>
<accession>A0ABV8VM69</accession>
<evidence type="ECO:0000313" key="5">
    <source>
        <dbReference type="Proteomes" id="UP001595844"/>
    </source>
</evidence>
<gene>
    <name evidence="4" type="ORF">ACFO5K_24035</name>
</gene>
<evidence type="ECO:0000313" key="4">
    <source>
        <dbReference type="EMBL" id="MFC4377159.1"/>
    </source>
</evidence>
<sequence length="358" mass="38088">MPTFDECRAETIDIVSIVPTQGPCGILAPSCTAATSLAVDEINSGAGILGREIRVTTIDGGRPPHEVATEVEALMATGMIGAITGWHTTPVRRAVARAVGGRVPYLYATDHEGLTDERPGVLMVGEHPGRQTVPAAAWMARELGVRRWAVIGNDYIWPRHTTDALRRSLGSPADIVVERYVPLGTTDFGDFLDDPALLFADAVLILMIGADTARFNRQFSAAGLPDLLPRLSPAVDENILLSAGLSANKNLYVASSFFIDDSTPDGRDRRGRYRAHQGRFAPALTTFGNATYEAIHLLGALADTVGTLDVATLTTNLATGVTVDGPVTRRGFLGNQAVGPAFLAEANGVDFDIIDRLS</sequence>
<evidence type="ECO:0000259" key="3">
    <source>
        <dbReference type="Pfam" id="PF13458"/>
    </source>
</evidence>
<feature type="domain" description="Leucine-binding protein" evidence="3">
    <location>
        <begin position="11"/>
        <end position="347"/>
    </location>
</feature>
<dbReference type="InterPro" id="IPR028081">
    <property type="entry name" value="Leu-bd"/>
</dbReference>
<protein>
    <submittedName>
        <fullName evidence="4">Substrate-binding domain-containing protein</fullName>
    </submittedName>
</protein>
<evidence type="ECO:0000256" key="1">
    <source>
        <dbReference type="ARBA" id="ARBA00010062"/>
    </source>
</evidence>
<dbReference type="PANTHER" id="PTHR47628:SF1">
    <property type="entry name" value="ALIPHATIC AMIDASE EXPRESSION-REGULATING PROTEIN"/>
    <property type="match status" value="1"/>
</dbReference>
<reference evidence="5" key="1">
    <citation type="journal article" date="2019" name="Int. J. Syst. Evol. Microbiol.">
        <title>The Global Catalogue of Microorganisms (GCM) 10K type strain sequencing project: providing services to taxonomists for standard genome sequencing and annotation.</title>
        <authorList>
            <consortium name="The Broad Institute Genomics Platform"/>
            <consortium name="The Broad Institute Genome Sequencing Center for Infectious Disease"/>
            <person name="Wu L."/>
            <person name="Ma J."/>
        </authorList>
    </citation>
    <scope>NUCLEOTIDE SEQUENCE [LARGE SCALE GENOMIC DNA]</scope>
    <source>
        <strain evidence="5">IBRC-M 10490</strain>
    </source>
</reference>
<keyword evidence="5" id="KW-1185">Reference proteome</keyword>
<proteinExistence type="inferred from homology"/>
<dbReference type="Pfam" id="PF13458">
    <property type="entry name" value="Peripla_BP_6"/>
    <property type="match status" value="1"/>
</dbReference>
<keyword evidence="2" id="KW-0732">Signal</keyword>
<dbReference type="Gene3D" id="3.40.50.2300">
    <property type="match status" value="2"/>
</dbReference>
<dbReference type="InterPro" id="IPR028082">
    <property type="entry name" value="Peripla_BP_I"/>
</dbReference>
<dbReference type="Proteomes" id="UP001595844">
    <property type="component" value="Unassembled WGS sequence"/>
</dbReference>
<name>A0ABV8VM69_9NOCA</name>
<comment type="similarity">
    <text evidence="1">Belongs to the leucine-binding protein family.</text>
</comment>
<dbReference type="PANTHER" id="PTHR47628">
    <property type="match status" value="1"/>
</dbReference>
<dbReference type="SUPFAM" id="SSF53822">
    <property type="entry name" value="Periplasmic binding protein-like I"/>
    <property type="match status" value="1"/>
</dbReference>
<evidence type="ECO:0000256" key="2">
    <source>
        <dbReference type="ARBA" id="ARBA00022729"/>
    </source>
</evidence>
<dbReference type="CDD" id="cd06358">
    <property type="entry name" value="PBP1_NHase"/>
    <property type="match status" value="1"/>
</dbReference>